<dbReference type="InterPro" id="IPR050987">
    <property type="entry name" value="AtrR-like"/>
</dbReference>
<dbReference type="Pfam" id="PF04082">
    <property type="entry name" value="Fungal_trans"/>
    <property type="match status" value="1"/>
</dbReference>
<feature type="domain" description="Zn(2)-C6 fungal-type" evidence="4">
    <location>
        <begin position="78"/>
        <end position="120"/>
    </location>
</feature>
<dbReference type="GO" id="GO:0003677">
    <property type="term" value="F:DNA binding"/>
    <property type="evidence" value="ECO:0007669"/>
    <property type="project" value="InterPro"/>
</dbReference>
<evidence type="ECO:0000256" key="2">
    <source>
        <dbReference type="ARBA" id="ARBA00023242"/>
    </source>
</evidence>
<dbReference type="EMBL" id="BTCM01000002">
    <property type="protein sequence ID" value="GMK55551.1"/>
    <property type="molecule type" value="Genomic_DNA"/>
</dbReference>
<dbReference type="SMART" id="SM00066">
    <property type="entry name" value="GAL4"/>
    <property type="match status" value="1"/>
</dbReference>
<dbReference type="SUPFAM" id="SSF57701">
    <property type="entry name" value="Zn2/Cys6 DNA-binding domain"/>
    <property type="match status" value="1"/>
</dbReference>
<feature type="region of interest" description="Disordered" evidence="3">
    <location>
        <begin position="144"/>
        <end position="163"/>
    </location>
</feature>
<proteinExistence type="predicted"/>
<accession>A0AAD3YA40</accession>
<reference evidence="5" key="1">
    <citation type="journal article" date="2023" name="BMC Genomics">
        <title>Chromosome-level genome assemblies of Cutaneotrichosporon spp. (Trichosporonales, Basidiomycota) reveal imbalanced evolution between nucleotide sequences and chromosome synteny.</title>
        <authorList>
            <person name="Kobayashi Y."/>
            <person name="Kayamori A."/>
            <person name="Aoki K."/>
            <person name="Shiwa Y."/>
            <person name="Matsutani M."/>
            <person name="Fujita N."/>
            <person name="Sugita T."/>
            <person name="Iwasaki W."/>
            <person name="Tanaka N."/>
            <person name="Takashima M."/>
        </authorList>
    </citation>
    <scope>NUCLEOTIDE SEQUENCE</scope>
    <source>
        <strain evidence="5">HIS016</strain>
    </source>
</reference>
<comment type="caution">
    <text evidence="5">The sequence shown here is derived from an EMBL/GenBank/DDBJ whole genome shotgun (WGS) entry which is preliminary data.</text>
</comment>
<reference evidence="5" key="2">
    <citation type="submission" date="2023-06" db="EMBL/GenBank/DDBJ databases">
        <authorList>
            <person name="Kobayashi Y."/>
            <person name="Kayamori A."/>
            <person name="Aoki K."/>
            <person name="Shiwa Y."/>
            <person name="Fujita N."/>
            <person name="Sugita T."/>
            <person name="Iwasaki W."/>
            <person name="Tanaka N."/>
            <person name="Takashima M."/>
        </authorList>
    </citation>
    <scope>NUCLEOTIDE SEQUENCE</scope>
    <source>
        <strain evidence="5">HIS016</strain>
    </source>
</reference>
<evidence type="ECO:0000256" key="3">
    <source>
        <dbReference type="SAM" id="MobiDB-lite"/>
    </source>
</evidence>
<dbReference type="InterPro" id="IPR001138">
    <property type="entry name" value="Zn2Cys6_DnaBD"/>
</dbReference>
<evidence type="ECO:0000259" key="4">
    <source>
        <dbReference type="PROSITE" id="PS50048"/>
    </source>
</evidence>
<dbReference type="InterPro" id="IPR036864">
    <property type="entry name" value="Zn2-C6_fun-type_DNA-bd_sf"/>
</dbReference>
<keyword evidence="2" id="KW-0539">Nucleus</keyword>
<dbReference type="PROSITE" id="PS50048">
    <property type="entry name" value="ZN2_CY6_FUNGAL_2"/>
    <property type="match status" value="1"/>
</dbReference>
<dbReference type="Pfam" id="PF00172">
    <property type="entry name" value="Zn_clus"/>
    <property type="match status" value="1"/>
</dbReference>
<feature type="region of interest" description="Disordered" evidence="3">
    <location>
        <begin position="1"/>
        <end position="105"/>
    </location>
</feature>
<dbReference type="GO" id="GO:0008270">
    <property type="term" value="F:zinc ion binding"/>
    <property type="evidence" value="ECO:0007669"/>
    <property type="project" value="InterPro"/>
</dbReference>
<evidence type="ECO:0000313" key="6">
    <source>
        <dbReference type="Proteomes" id="UP001222932"/>
    </source>
</evidence>
<keyword evidence="6" id="KW-1185">Reference proteome</keyword>
<name>A0AAD3YA40_9TREE</name>
<dbReference type="Proteomes" id="UP001222932">
    <property type="component" value="Unassembled WGS sequence"/>
</dbReference>
<evidence type="ECO:0000256" key="1">
    <source>
        <dbReference type="ARBA" id="ARBA00022723"/>
    </source>
</evidence>
<dbReference type="InterPro" id="IPR007219">
    <property type="entry name" value="XnlR_reg_dom"/>
</dbReference>
<dbReference type="Gene3D" id="4.10.240.10">
    <property type="entry name" value="Zn(2)-C6 fungal-type DNA-binding domain"/>
    <property type="match status" value="1"/>
</dbReference>
<organism evidence="5 6">
    <name type="scientific">Cutaneotrichosporon spelunceum</name>
    <dbReference type="NCBI Taxonomy" id="1672016"/>
    <lineage>
        <taxon>Eukaryota</taxon>
        <taxon>Fungi</taxon>
        <taxon>Dikarya</taxon>
        <taxon>Basidiomycota</taxon>
        <taxon>Agaricomycotina</taxon>
        <taxon>Tremellomycetes</taxon>
        <taxon>Trichosporonales</taxon>
        <taxon>Trichosporonaceae</taxon>
        <taxon>Cutaneotrichosporon</taxon>
    </lineage>
</organism>
<dbReference type="PANTHER" id="PTHR46910">
    <property type="entry name" value="TRANSCRIPTION FACTOR PDR1"/>
    <property type="match status" value="1"/>
</dbReference>
<evidence type="ECO:0000313" key="5">
    <source>
        <dbReference type="EMBL" id="GMK55551.1"/>
    </source>
</evidence>
<feature type="compositionally biased region" description="Polar residues" evidence="3">
    <location>
        <begin position="30"/>
        <end position="52"/>
    </location>
</feature>
<dbReference type="AlphaFoldDB" id="A0AAD3YA40"/>
<dbReference type="CDD" id="cd12148">
    <property type="entry name" value="fungal_TF_MHR"/>
    <property type="match status" value="1"/>
</dbReference>
<keyword evidence="1" id="KW-0479">Metal-binding</keyword>
<protein>
    <recommendedName>
        <fullName evidence="4">Zn(2)-C6 fungal-type domain-containing protein</fullName>
    </recommendedName>
</protein>
<dbReference type="CDD" id="cd00067">
    <property type="entry name" value="GAL4"/>
    <property type="match status" value="1"/>
</dbReference>
<dbReference type="GO" id="GO:0006351">
    <property type="term" value="P:DNA-templated transcription"/>
    <property type="evidence" value="ECO:0007669"/>
    <property type="project" value="InterPro"/>
</dbReference>
<dbReference type="GO" id="GO:0000981">
    <property type="term" value="F:DNA-binding transcription factor activity, RNA polymerase II-specific"/>
    <property type="evidence" value="ECO:0007669"/>
    <property type="project" value="InterPro"/>
</dbReference>
<gene>
    <name evidence="5" type="ORF">CspeluHIS016_0206070</name>
</gene>
<dbReference type="PANTHER" id="PTHR46910:SF40">
    <property type="entry name" value="ZN(II)2CYS6 TRANSCRIPTION FACTOR (EUROFUNG)"/>
    <property type="match status" value="1"/>
</dbReference>
<sequence length="720" mass="81297">MAAEDNAIVDNALQHLGSVPQRLDHYVSPSDRQQPESANYDTLGSKLSTSAPMSKKRVTAGSCDSQGKKPKKTRQTQSCDACRARKVKCDRPPPGSSSASDGPTKDMCTHCRQLGMTCTFEYKPKKRGPPNMYLKRMQALMPKDKRPRYSPTSGNGRWEDEMLVGPGPGTLASQEASHMGRRDTDDWTNLGRGFTAPDQHDILGTARANGYSLSPSFLSSHESSDDRALYPGCNPPQPLRDPLATTIVNPIEAILPRHLLYNIIDVYFDNVYCLIPCVHKPTFMRDLYARREEQPGQEEFVAHVFSIVEATLMQMPGLVVGMSVGDVQVLLEDANRVVQRYLVRDFKELTVTRCIIYYFHAIARNHLSNKLLTAINDGANFMLSLKLRLHEEAGYKDLNPIERELRKRIFWLQYGADKTLAALDIRICIFHEIDCGDVTLPSSLDDEYLTEEAYLEQPPGETPVLAGFYYISKLFRLLGQVLDKRKRDRVKPPQGLMLQMRISEVDTILHQVLTLMDNSPEVLRLNMDGSPITRMRHVEERWNAHINADFRQLLHDRGARHTNMDTFLVQQANIYVTQQMVRYIILQYSEDLAVLQENEGAQGESPGDITFGHPTRRPALSEMEKDNIVSDLLVILSRIPLEVIAINSVSLVAKVRYVASTLLDVLQSEPPDPSDIPQLMRSSERAARAQGYLWDFLRILTDIENLSVLPDSPDFRGAME</sequence>